<protein>
    <submittedName>
        <fullName evidence="1">Uncharacterized protein</fullName>
    </submittedName>
</protein>
<keyword evidence="2" id="KW-1185">Reference proteome</keyword>
<proteinExistence type="predicted"/>
<comment type="caution">
    <text evidence="1">The sequence shown here is derived from an EMBL/GenBank/DDBJ whole genome shotgun (WGS) entry which is preliminary data.</text>
</comment>
<gene>
    <name evidence="1" type="ORF">L596_021937</name>
</gene>
<accession>A0A4U5MK83</accession>
<name>A0A4U5MK83_STECR</name>
<reference evidence="1 2" key="2">
    <citation type="journal article" date="2019" name="G3 (Bethesda)">
        <title>Hybrid Assembly of the Genome of the Entomopathogenic Nematode Steinernema carpocapsae Identifies the X-Chromosome.</title>
        <authorList>
            <person name="Serra L."/>
            <person name="Macchietto M."/>
            <person name="Macias-Munoz A."/>
            <person name="McGill C.J."/>
            <person name="Rodriguez I.M."/>
            <person name="Rodriguez B."/>
            <person name="Murad R."/>
            <person name="Mortazavi A."/>
        </authorList>
    </citation>
    <scope>NUCLEOTIDE SEQUENCE [LARGE SCALE GENOMIC DNA]</scope>
    <source>
        <strain evidence="1 2">ALL</strain>
    </source>
</reference>
<reference evidence="1 2" key="1">
    <citation type="journal article" date="2015" name="Genome Biol.">
        <title>Comparative genomics of Steinernema reveals deeply conserved gene regulatory networks.</title>
        <authorList>
            <person name="Dillman A.R."/>
            <person name="Macchietto M."/>
            <person name="Porter C.F."/>
            <person name="Rogers A."/>
            <person name="Williams B."/>
            <person name="Antoshechkin I."/>
            <person name="Lee M.M."/>
            <person name="Goodwin Z."/>
            <person name="Lu X."/>
            <person name="Lewis E.E."/>
            <person name="Goodrich-Blair H."/>
            <person name="Stock S.P."/>
            <person name="Adams B.J."/>
            <person name="Sternberg P.W."/>
            <person name="Mortazavi A."/>
        </authorList>
    </citation>
    <scope>NUCLEOTIDE SEQUENCE [LARGE SCALE GENOMIC DNA]</scope>
    <source>
        <strain evidence="1 2">ALL</strain>
    </source>
</reference>
<organism evidence="1 2">
    <name type="scientific">Steinernema carpocapsae</name>
    <name type="common">Entomopathogenic nematode</name>
    <dbReference type="NCBI Taxonomy" id="34508"/>
    <lineage>
        <taxon>Eukaryota</taxon>
        <taxon>Metazoa</taxon>
        <taxon>Ecdysozoa</taxon>
        <taxon>Nematoda</taxon>
        <taxon>Chromadorea</taxon>
        <taxon>Rhabditida</taxon>
        <taxon>Tylenchina</taxon>
        <taxon>Panagrolaimomorpha</taxon>
        <taxon>Strongyloidoidea</taxon>
        <taxon>Steinernematidae</taxon>
        <taxon>Steinernema</taxon>
    </lineage>
</organism>
<evidence type="ECO:0000313" key="1">
    <source>
        <dbReference type="EMBL" id="TKR69836.1"/>
    </source>
</evidence>
<dbReference type="AlphaFoldDB" id="A0A4U5MK83"/>
<sequence length="81" mass="8728">MSKIISNNRGTFPLFCCCAAPPERQTEARSGTSTDSSSCSSINSAACSFRCQFRCLSSSSLLLDERAVAEGRCDLLQLKIV</sequence>
<evidence type="ECO:0000313" key="2">
    <source>
        <dbReference type="Proteomes" id="UP000298663"/>
    </source>
</evidence>
<dbReference type="EMBL" id="AZBU02000007">
    <property type="protein sequence ID" value="TKR69836.1"/>
    <property type="molecule type" value="Genomic_DNA"/>
</dbReference>
<dbReference type="Proteomes" id="UP000298663">
    <property type="component" value="Unassembled WGS sequence"/>
</dbReference>